<proteinExistence type="predicted"/>
<dbReference type="OrthoDB" id="8601734at2"/>
<evidence type="ECO:0000313" key="3">
    <source>
        <dbReference type="Proteomes" id="UP000198893"/>
    </source>
</evidence>
<evidence type="ECO:0000313" key="2">
    <source>
        <dbReference type="EMBL" id="SEO41709.1"/>
    </source>
</evidence>
<name>A0A1H8PI78_9RHOB</name>
<dbReference type="RefSeq" id="WP_093116437.1">
    <property type="nucleotide sequence ID" value="NZ_FODS01000005.1"/>
</dbReference>
<evidence type="ECO:0000256" key="1">
    <source>
        <dbReference type="SAM" id="Phobius"/>
    </source>
</evidence>
<dbReference type="AlphaFoldDB" id="A0A1H8PI78"/>
<keyword evidence="1" id="KW-0472">Membrane</keyword>
<keyword evidence="1" id="KW-0812">Transmembrane</keyword>
<organism evidence="2 3">
    <name type="scientific">Salinihabitans flavidus</name>
    <dbReference type="NCBI Taxonomy" id="569882"/>
    <lineage>
        <taxon>Bacteria</taxon>
        <taxon>Pseudomonadati</taxon>
        <taxon>Pseudomonadota</taxon>
        <taxon>Alphaproteobacteria</taxon>
        <taxon>Rhodobacterales</taxon>
        <taxon>Roseobacteraceae</taxon>
        <taxon>Salinihabitans</taxon>
    </lineage>
</organism>
<reference evidence="2 3" key="1">
    <citation type="submission" date="2016-10" db="EMBL/GenBank/DDBJ databases">
        <authorList>
            <person name="de Groot N.N."/>
        </authorList>
    </citation>
    <scope>NUCLEOTIDE SEQUENCE [LARGE SCALE GENOMIC DNA]</scope>
    <source>
        <strain evidence="2 3">DSM 27842</strain>
    </source>
</reference>
<dbReference type="Proteomes" id="UP000198893">
    <property type="component" value="Unassembled WGS sequence"/>
</dbReference>
<gene>
    <name evidence="2" type="ORF">SAMN04490248_10517</name>
</gene>
<keyword evidence="1" id="KW-1133">Transmembrane helix</keyword>
<accession>A0A1H8PI78</accession>
<dbReference type="STRING" id="569882.SAMN04490248_10517"/>
<protein>
    <submittedName>
        <fullName evidence="2">Uncharacterized protein</fullName>
    </submittedName>
</protein>
<keyword evidence="3" id="KW-1185">Reference proteome</keyword>
<sequence>MFLELIATIVAGLAAAGLVLIVNRALGGRLPLWLMPVAAGLSMIGVTVANEYGWYGRTAGALPDGIEIVETVESRAFYRPWSYVFPYVDRFAALDTGSLRQHPDKPGRHMANLVFFARWSPVRGMTVLIDCGERRRAALPPDAEFAEDGDVPGAHWIDAPPGDAVIAAVCGG</sequence>
<dbReference type="EMBL" id="FODS01000005">
    <property type="protein sequence ID" value="SEO41709.1"/>
    <property type="molecule type" value="Genomic_DNA"/>
</dbReference>
<feature type="transmembrane region" description="Helical" evidence="1">
    <location>
        <begin position="6"/>
        <end position="26"/>
    </location>
</feature>